<proteinExistence type="predicted"/>
<dbReference type="Gene3D" id="1.10.1200.10">
    <property type="entry name" value="ACP-like"/>
    <property type="match status" value="1"/>
</dbReference>
<keyword evidence="2" id="KW-1133">Transmembrane helix</keyword>
<dbReference type="PANTHER" id="PTHR43300:SF11">
    <property type="entry name" value="ACETYLTRANSFERASE RV3034C-RELATED"/>
    <property type="match status" value="1"/>
</dbReference>
<dbReference type="InterPro" id="IPR009081">
    <property type="entry name" value="PP-bd_ACP"/>
</dbReference>
<dbReference type="NCBIfam" id="TIGR02353">
    <property type="entry name" value="NRPS_term_dom"/>
    <property type="match status" value="1"/>
</dbReference>
<feature type="transmembrane region" description="Helical" evidence="2">
    <location>
        <begin position="382"/>
        <end position="408"/>
    </location>
</feature>
<feature type="transmembrane region" description="Helical" evidence="2">
    <location>
        <begin position="643"/>
        <end position="666"/>
    </location>
</feature>
<evidence type="ECO:0000313" key="5">
    <source>
        <dbReference type="Proteomes" id="UP001296706"/>
    </source>
</evidence>
<keyword evidence="5" id="KW-1185">Reference proteome</keyword>
<keyword evidence="2" id="KW-0472">Membrane</keyword>
<feature type="transmembrane region" description="Helical" evidence="2">
    <location>
        <begin position="672"/>
        <end position="698"/>
    </location>
</feature>
<dbReference type="SUPFAM" id="SSF47336">
    <property type="entry name" value="ACP-like"/>
    <property type="match status" value="1"/>
</dbReference>
<dbReference type="InterPro" id="IPR011004">
    <property type="entry name" value="Trimer_LpxA-like_sf"/>
</dbReference>
<dbReference type="SUPFAM" id="SSF51161">
    <property type="entry name" value="Trimeric LpxA-like enzymes"/>
    <property type="match status" value="2"/>
</dbReference>
<organism evidence="4 5">
    <name type="scientific">Pseudonocardia xinjiangensis</name>
    <dbReference type="NCBI Taxonomy" id="75289"/>
    <lineage>
        <taxon>Bacteria</taxon>
        <taxon>Bacillati</taxon>
        <taxon>Actinomycetota</taxon>
        <taxon>Actinomycetes</taxon>
        <taxon>Pseudonocardiales</taxon>
        <taxon>Pseudonocardiaceae</taxon>
        <taxon>Pseudonocardia</taxon>
    </lineage>
</organism>
<dbReference type="PANTHER" id="PTHR43300">
    <property type="entry name" value="ACETYLTRANSFERASE"/>
    <property type="match status" value="1"/>
</dbReference>
<dbReference type="Proteomes" id="UP001296706">
    <property type="component" value="Unassembled WGS sequence"/>
</dbReference>
<keyword evidence="2" id="KW-0812">Transmembrane</keyword>
<dbReference type="EMBL" id="JAAXKY010000211">
    <property type="protein sequence ID" value="NMH82245.1"/>
    <property type="molecule type" value="Genomic_DNA"/>
</dbReference>
<feature type="transmembrane region" description="Helical" evidence="2">
    <location>
        <begin position="428"/>
        <end position="452"/>
    </location>
</feature>
<dbReference type="Pfam" id="PF00550">
    <property type="entry name" value="PP-binding"/>
    <property type="match status" value="1"/>
</dbReference>
<name>A0ABX1RPD3_9PSEU</name>
<evidence type="ECO:0000256" key="1">
    <source>
        <dbReference type="SAM" id="MobiDB-lite"/>
    </source>
</evidence>
<feature type="domain" description="Carrier" evidence="3">
    <location>
        <begin position="24"/>
        <end position="101"/>
    </location>
</feature>
<sequence>MPARVAAPPTVRSSSPTIQGGPVGSLTSIELGLAEVLADVVQVDRVPVDSHFFDDLGADSLVMAHFCARVRKRADLPKISIKDVYRHQTIESLAKALAVTAPTAGAPPAPTVGSAAPAIEMIEGPAPEPIQAKPAGRLDYVFCGVLQALIFLAYTYLAALVTNEGYNWISTASGLVDIYLRSLVFGSAAVVGLCVLPILAKWLVIGRWKPQEIRVWSLAYVRFWAIKTLVRTNPLLLFIGGRSRLSTTSPLYNLYLRALGAKVGRGAVIFSRNVPVCTDLLTVGAGAVVRKDAFFNGYRAEAGVIQTGAVTLGKGAFVGEMSVLDINTSVGDGSQLGHASSLNAGQAIPDGERWSGSPALRTEENFRLPSPAPGRNAFRRAFFGLTQALGVLVVGMPVLAGGLVFLLAEVPQLNELMDADPVALESWWFYRDALIFSTSVFFGFLIVALLFVGTVPRLLNKAIKPGKLYPLYGFHHWAHRAIARTTNMRFFVNLFGDSSYIVPYFKWVGFKLDPVVQTGCNFGMDVRTENPYLTSVGSGTVVADGLSVMNAEFSSTSFRVSPAAIGANNFLGNFIVYPAQGKTGDNCLLATKVGIPVDGEVRQDTGVLGSTSFEIPRSVQRDTRMAHLTRVERRRAIAAKNRYDLVSMALLLVVRWFLFFVVSLALLTTADFYGALGALVIAGLGVFMFVFGIGYLVLVERIVIGFGSLQPQYCSIYDRYFWWHERYWKLLAQPRLLDGTPFKNIVWRLLGVRIGKHVFDDGCAIIEKTLTTIGDGATLNAGSRLQGHSQEDGAFKSGYITIGAGSTLGVGSLIHYGVTVGDGSVIDADSFVMKGADVPADDHWAGNPAREMNVDRTALGRR</sequence>
<dbReference type="InterPro" id="IPR036736">
    <property type="entry name" value="ACP-like_sf"/>
</dbReference>
<reference evidence="4 5" key="1">
    <citation type="submission" date="2020-04" db="EMBL/GenBank/DDBJ databases">
        <authorList>
            <person name="Klaysubun C."/>
            <person name="Duangmal K."/>
            <person name="Lipun K."/>
        </authorList>
    </citation>
    <scope>NUCLEOTIDE SEQUENCE [LARGE SCALE GENOMIC DNA]</scope>
    <source>
        <strain evidence="4 5">JCM 11839</strain>
    </source>
</reference>
<feature type="transmembrane region" description="Helical" evidence="2">
    <location>
        <begin position="140"/>
        <end position="159"/>
    </location>
</feature>
<feature type="transmembrane region" description="Helical" evidence="2">
    <location>
        <begin position="179"/>
        <end position="204"/>
    </location>
</feature>
<evidence type="ECO:0000256" key="2">
    <source>
        <dbReference type="SAM" id="Phobius"/>
    </source>
</evidence>
<dbReference type="Gene3D" id="2.160.10.10">
    <property type="entry name" value="Hexapeptide repeat proteins"/>
    <property type="match status" value="2"/>
</dbReference>
<dbReference type="PROSITE" id="PS50075">
    <property type="entry name" value="CARRIER"/>
    <property type="match status" value="1"/>
</dbReference>
<evidence type="ECO:0000313" key="4">
    <source>
        <dbReference type="EMBL" id="NMH82245.1"/>
    </source>
</evidence>
<accession>A0ABX1RPD3</accession>
<evidence type="ECO:0000259" key="3">
    <source>
        <dbReference type="PROSITE" id="PS50075"/>
    </source>
</evidence>
<feature type="region of interest" description="Disordered" evidence="1">
    <location>
        <begin position="842"/>
        <end position="862"/>
    </location>
</feature>
<gene>
    <name evidence="4" type="ORF">HF577_34800</name>
</gene>
<comment type="caution">
    <text evidence="4">The sequence shown here is derived from an EMBL/GenBank/DDBJ whole genome shotgun (WGS) entry which is preliminary data.</text>
</comment>
<dbReference type="InterPro" id="IPR050179">
    <property type="entry name" value="Trans_hexapeptide_repeat"/>
</dbReference>
<dbReference type="InterPro" id="IPR012728">
    <property type="entry name" value="Pls/PosA_C"/>
</dbReference>
<protein>
    <submittedName>
        <fullName evidence="4">Peptide synthetase</fullName>
    </submittedName>
</protein>